<evidence type="ECO:0000256" key="1">
    <source>
        <dbReference type="SAM" id="MobiDB-lite"/>
    </source>
</evidence>
<comment type="caution">
    <text evidence="2">The sequence shown here is derived from an EMBL/GenBank/DDBJ whole genome shotgun (WGS) entry which is preliminary data.</text>
</comment>
<protein>
    <submittedName>
        <fullName evidence="2">Uncharacterized protein</fullName>
    </submittedName>
</protein>
<gene>
    <name evidence="2" type="ORF">B0T25DRAFT_53419</name>
</gene>
<keyword evidence="3" id="KW-1185">Reference proteome</keyword>
<dbReference type="Proteomes" id="UP001275084">
    <property type="component" value="Unassembled WGS sequence"/>
</dbReference>
<feature type="region of interest" description="Disordered" evidence="1">
    <location>
        <begin position="155"/>
        <end position="178"/>
    </location>
</feature>
<dbReference type="AlphaFoldDB" id="A0AAJ0HVM7"/>
<proteinExistence type="predicted"/>
<evidence type="ECO:0000313" key="2">
    <source>
        <dbReference type="EMBL" id="KAK3363745.1"/>
    </source>
</evidence>
<sequence length="225" mass="25271">FALLPKKRLGTHFRTWASPYRHPSYKLDILTLYQTGIYYPILYLWRPAYTQPKLRIIIGPYPNRTEASRLSYSSTQENAYVPPADGVSTICSPIGFLPRRMAGCYRSSKSTMTHTARRAPAPRAPTRCAVTATSAPKSSMKCGPTSLSMVNQATSTKNPKARSCSYPVDSSGPPLHKRPAYSLPTLQRYIRSAREIRSNVRAILAQRLLFPAHLRRFALLRPSSK</sequence>
<feature type="non-terminal residue" evidence="2">
    <location>
        <position position="1"/>
    </location>
</feature>
<organism evidence="2 3">
    <name type="scientific">Lasiosphaeria hispida</name>
    <dbReference type="NCBI Taxonomy" id="260671"/>
    <lineage>
        <taxon>Eukaryota</taxon>
        <taxon>Fungi</taxon>
        <taxon>Dikarya</taxon>
        <taxon>Ascomycota</taxon>
        <taxon>Pezizomycotina</taxon>
        <taxon>Sordariomycetes</taxon>
        <taxon>Sordariomycetidae</taxon>
        <taxon>Sordariales</taxon>
        <taxon>Lasiosphaeriaceae</taxon>
        <taxon>Lasiosphaeria</taxon>
    </lineage>
</organism>
<dbReference type="EMBL" id="JAUIQD010000001">
    <property type="protein sequence ID" value="KAK3363745.1"/>
    <property type="molecule type" value="Genomic_DNA"/>
</dbReference>
<accession>A0AAJ0HVM7</accession>
<reference evidence="2" key="2">
    <citation type="submission" date="2023-06" db="EMBL/GenBank/DDBJ databases">
        <authorList>
            <consortium name="Lawrence Berkeley National Laboratory"/>
            <person name="Haridas S."/>
            <person name="Hensen N."/>
            <person name="Bonometti L."/>
            <person name="Westerberg I."/>
            <person name="Brannstrom I.O."/>
            <person name="Guillou S."/>
            <person name="Cros-Aarteil S."/>
            <person name="Calhoun S."/>
            <person name="Kuo A."/>
            <person name="Mondo S."/>
            <person name="Pangilinan J."/>
            <person name="Riley R."/>
            <person name="Labutti K."/>
            <person name="Andreopoulos B."/>
            <person name="Lipzen A."/>
            <person name="Chen C."/>
            <person name="Yanf M."/>
            <person name="Daum C."/>
            <person name="Ng V."/>
            <person name="Clum A."/>
            <person name="Steindorff A."/>
            <person name="Ohm R."/>
            <person name="Martin F."/>
            <person name="Silar P."/>
            <person name="Natvig D."/>
            <person name="Lalanne C."/>
            <person name="Gautier V."/>
            <person name="Ament-Velasquez S.L."/>
            <person name="Kruys A."/>
            <person name="Hutchinson M.I."/>
            <person name="Powell A.J."/>
            <person name="Barry K."/>
            <person name="Miller A.N."/>
            <person name="Grigoriev I.V."/>
            <person name="Debuchy R."/>
            <person name="Gladieux P."/>
            <person name="Thoren M.H."/>
            <person name="Johannesson H."/>
        </authorList>
    </citation>
    <scope>NUCLEOTIDE SEQUENCE</scope>
    <source>
        <strain evidence="2">CBS 955.72</strain>
    </source>
</reference>
<reference evidence="2" key="1">
    <citation type="journal article" date="2023" name="Mol. Phylogenet. Evol.">
        <title>Genome-scale phylogeny and comparative genomics of the fungal order Sordariales.</title>
        <authorList>
            <person name="Hensen N."/>
            <person name="Bonometti L."/>
            <person name="Westerberg I."/>
            <person name="Brannstrom I.O."/>
            <person name="Guillou S."/>
            <person name="Cros-Aarteil S."/>
            <person name="Calhoun S."/>
            <person name="Haridas S."/>
            <person name="Kuo A."/>
            <person name="Mondo S."/>
            <person name="Pangilinan J."/>
            <person name="Riley R."/>
            <person name="LaButti K."/>
            <person name="Andreopoulos B."/>
            <person name="Lipzen A."/>
            <person name="Chen C."/>
            <person name="Yan M."/>
            <person name="Daum C."/>
            <person name="Ng V."/>
            <person name="Clum A."/>
            <person name="Steindorff A."/>
            <person name="Ohm R.A."/>
            <person name="Martin F."/>
            <person name="Silar P."/>
            <person name="Natvig D.O."/>
            <person name="Lalanne C."/>
            <person name="Gautier V."/>
            <person name="Ament-Velasquez S.L."/>
            <person name="Kruys A."/>
            <person name="Hutchinson M.I."/>
            <person name="Powell A.J."/>
            <person name="Barry K."/>
            <person name="Miller A.N."/>
            <person name="Grigoriev I.V."/>
            <person name="Debuchy R."/>
            <person name="Gladieux P."/>
            <person name="Hiltunen Thoren M."/>
            <person name="Johannesson H."/>
        </authorList>
    </citation>
    <scope>NUCLEOTIDE SEQUENCE</scope>
    <source>
        <strain evidence="2">CBS 955.72</strain>
    </source>
</reference>
<name>A0AAJ0HVM7_9PEZI</name>
<evidence type="ECO:0000313" key="3">
    <source>
        <dbReference type="Proteomes" id="UP001275084"/>
    </source>
</evidence>